<dbReference type="EMBL" id="AM889285">
    <property type="protein sequence ID" value="CAP55438.1"/>
    <property type="molecule type" value="Genomic_DNA"/>
</dbReference>
<keyword evidence="5" id="KW-1185">Reference proteome</keyword>
<evidence type="ECO:0000313" key="5">
    <source>
        <dbReference type="Proteomes" id="UP000001176"/>
    </source>
</evidence>
<organism evidence="4 5">
    <name type="scientific">Gluconacetobacter diazotrophicus (strain ATCC 49037 / DSM 5601 / CCUG 37298 / CIP 103539 / LMG 7603 / PAl5)</name>
    <dbReference type="NCBI Taxonomy" id="272568"/>
    <lineage>
        <taxon>Bacteria</taxon>
        <taxon>Pseudomonadati</taxon>
        <taxon>Pseudomonadota</taxon>
        <taxon>Alphaproteobacteria</taxon>
        <taxon>Acetobacterales</taxon>
        <taxon>Acetobacteraceae</taxon>
        <taxon>Gluconacetobacter</taxon>
    </lineage>
</organism>
<dbReference type="SUPFAM" id="SSF53822">
    <property type="entry name" value="Periplasmic binding protein-like I"/>
    <property type="match status" value="1"/>
</dbReference>
<evidence type="ECO:0000313" key="4">
    <source>
        <dbReference type="EMBL" id="CAP55438.1"/>
    </source>
</evidence>
<comment type="subcellular location">
    <subcellularLocation>
        <location evidence="1">Periplasm</location>
    </subcellularLocation>
</comment>
<evidence type="ECO:0000256" key="2">
    <source>
        <dbReference type="ARBA" id="ARBA00007639"/>
    </source>
</evidence>
<name>A9HG18_GLUDA</name>
<dbReference type="Proteomes" id="UP000001176">
    <property type="component" value="Chromosome"/>
</dbReference>
<dbReference type="Gene3D" id="3.40.50.2300">
    <property type="match status" value="2"/>
</dbReference>
<accession>A9HG18</accession>
<dbReference type="AlphaFoldDB" id="A9HG18"/>
<protein>
    <submittedName>
        <fullName evidence="4">Ribose ABC transporter, substrate-binding protein</fullName>
    </submittedName>
</protein>
<evidence type="ECO:0000259" key="3">
    <source>
        <dbReference type="Pfam" id="PF13407"/>
    </source>
</evidence>
<evidence type="ECO:0000256" key="1">
    <source>
        <dbReference type="ARBA" id="ARBA00004418"/>
    </source>
</evidence>
<gene>
    <name evidence="4" type="ordered locus">GDI1495</name>
</gene>
<dbReference type="Pfam" id="PF13407">
    <property type="entry name" value="Peripla_BP_4"/>
    <property type="match status" value="1"/>
</dbReference>
<dbReference type="InterPro" id="IPR028082">
    <property type="entry name" value="Peripla_BP_I"/>
</dbReference>
<reference evidence="4 5" key="1">
    <citation type="journal article" date="2009" name="BMC Genomics">
        <title>Complete genome sequence of the sugarcane nitrogen-fixing endophyte Gluconacetobacter diazotrophicus Pal5.</title>
        <authorList>
            <person name="Bertalan M."/>
            <person name="Albano R."/>
            <person name="Padua V."/>
            <person name="Rouws L."/>
            <person name="Rojas C."/>
            <person name="Hemerly A."/>
            <person name="Teixeira K."/>
            <person name="Schwab S."/>
            <person name="Araujo J."/>
            <person name="Oliveira A."/>
            <person name="Franca L."/>
            <person name="Magalhaes V."/>
            <person name="Alqueres S."/>
            <person name="Cardoso A."/>
            <person name="Almeida W."/>
            <person name="Loureiro M.M."/>
            <person name="Nogueira E."/>
            <person name="Cidade D."/>
            <person name="Oliveira D."/>
            <person name="Simao T."/>
            <person name="Macedo J."/>
            <person name="Valadao A."/>
            <person name="Dreschsel M."/>
            <person name="Freitas F."/>
            <person name="Vidal M."/>
            <person name="Guedes H."/>
            <person name="Rodrigues E."/>
            <person name="Meneses C."/>
            <person name="Brioso P."/>
            <person name="Pozzer L."/>
            <person name="Figueiredo D."/>
            <person name="Montano H."/>
            <person name="Junior J."/>
            <person name="Filho G."/>
            <person name="Flores V."/>
            <person name="Ferreira B."/>
            <person name="Branco A."/>
            <person name="Gonzalez P."/>
            <person name="Guillobel H."/>
            <person name="Lemos M."/>
            <person name="Seibel L."/>
            <person name="Macedo J."/>
            <person name="Alves-Ferreira M."/>
            <person name="Sachetto-Martins G."/>
            <person name="Coelho A."/>
            <person name="Santos E."/>
            <person name="Amaral G."/>
            <person name="Neves A."/>
            <person name="Pacheco A.B."/>
            <person name="Carvalho D."/>
            <person name="Lery L."/>
            <person name="Bisch P."/>
            <person name="Rossle S.C."/>
            <person name="Urmenyi T."/>
            <person name="Kruger W.V."/>
            <person name="Martins O."/>
            <person name="Baldani J.I."/>
            <person name="Ferreira P.C."/>
        </authorList>
    </citation>
    <scope>NUCLEOTIDE SEQUENCE [LARGE SCALE GENOMIC DNA]</scope>
    <source>
        <strain evidence="5">ATCC 49037 / DSM 5601 / CCUG 37298 / CIP 103539 / LMG 7603 / PAl5</strain>
    </source>
</reference>
<dbReference type="GO" id="GO:0030288">
    <property type="term" value="C:outer membrane-bounded periplasmic space"/>
    <property type="evidence" value="ECO:0007669"/>
    <property type="project" value="TreeGrafter"/>
</dbReference>
<sequence length="368" mass="38830">MMIDYDHKSSLASVIGALPAGGRRLNAVGTMRRHGPRGDNIVKKHSAVIAALVAAGLSCMAPAQGRAETFQIGFVPKVIGIPYFSAMQQGFLKGGRAFDARIVYQGPTTSSVAAQAQIVQSLINRKLDAVAVAANSPTALEAQAVHARERGVIFASTDSQVDGDAVDLRVMQATDEALAHTLVDQLATQIPDGGQIAFVSGGPTATNLNMWISLMKSYLAAKFPKFQLVSVQYAGEDISKATEITSQILSAYPGLKGIIGVNTTATPGAAQAVLQAGLAGKIAITGIDDPNTIRPYVLNGTVKSAVLWNPVDLGYLTVWGLTQLLQHKPLQVQNPVPGLGTITYDPKTKTLLLGQPMVFTKENISLDF</sequence>
<proteinExistence type="inferred from homology"/>
<dbReference type="PANTHER" id="PTHR30036">
    <property type="entry name" value="D-XYLOSE-BINDING PERIPLASMIC PROTEIN"/>
    <property type="match status" value="1"/>
</dbReference>
<comment type="similarity">
    <text evidence="2">Belongs to the bacterial solute-binding protein 2 family.</text>
</comment>
<dbReference type="GO" id="GO:0030246">
    <property type="term" value="F:carbohydrate binding"/>
    <property type="evidence" value="ECO:0007669"/>
    <property type="project" value="TreeGrafter"/>
</dbReference>
<dbReference type="KEGG" id="gdi:GDI1495"/>
<feature type="domain" description="Periplasmic binding protein" evidence="3">
    <location>
        <begin position="72"/>
        <end position="328"/>
    </location>
</feature>
<dbReference type="CDD" id="cd06302">
    <property type="entry name" value="PBP1_LsrB_Quorum_Sensing-like"/>
    <property type="match status" value="1"/>
</dbReference>
<dbReference type="InterPro" id="IPR050555">
    <property type="entry name" value="Bact_Solute-Bind_Prot2"/>
</dbReference>
<dbReference type="InterPro" id="IPR025997">
    <property type="entry name" value="SBP_2_dom"/>
</dbReference>
<dbReference type="PANTHER" id="PTHR30036:SF7">
    <property type="entry name" value="ABC TRANSPORTER PERIPLASMIC-BINDING PROTEIN YPHF"/>
    <property type="match status" value="1"/>
</dbReference>